<dbReference type="Gene3D" id="3.40.50.1000">
    <property type="entry name" value="HAD superfamily/HAD-like"/>
    <property type="match status" value="2"/>
</dbReference>
<dbReference type="PIRSF" id="PIRSF000915">
    <property type="entry name" value="PGP-type_phosphatase"/>
    <property type="match status" value="1"/>
</dbReference>
<sequence>MNYRGAILDVDGTVVRGDEPIPGAGDGLAAVESAGLGRVFVSNNPAKQPSAYEERFARAGFEVSAEEVVTAGTVTARYFAEERPDAAVYVVGEPGLVEILDDAGVSVVGDAADADVYLASIDRSFDYDTLCEALDVLADDGVAFVGTDPDMVIPAAERDVPGSGAVINAVAGVTEREPDAVLGKPSETARTMALERLGTDPGETLVVGDRLDTDIALGERFGMTTVLVRTGVTDEETLSRSSVEPDYVLDSLGDIGDVLDGTA</sequence>
<dbReference type="GO" id="GO:0016787">
    <property type="term" value="F:hydrolase activity"/>
    <property type="evidence" value="ECO:0007669"/>
    <property type="project" value="UniProtKB-KW"/>
</dbReference>
<reference evidence="1 2" key="1">
    <citation type="journal article" date="2019" name="Int. J. Syst. Evol. Microbiol.">
        <title>The Global Catalogue of Microorganisms (GCM) 10K type strain sequencing project: providing services to taxonomists for standard genome sequencing and annotation.</title>
        <authorList>
            <consortium name="The Broad Institute Genomics Platform"/>
            <consortium name="The Broad Institute Genome Sequencing Center for Infectious Disease"/>
            <person name="Wu L."/>
            <person name="Ma J."/>
        </authorList>
    </citation>
    <scope>NUCLEOTIDE SEQUENCE [LARGE SCALE GENOMIC DNA]</scope>
    <source>
        <strain evidence="1 2">YIM 94188</strain>
    </source>
</reference>
<proteinExistence type="predicted"/>
<dbReference type="SUPFAM" id="SSF56784">
    <property type="entry name" value="HAD-like"/>
    <property type="match status" value="1"/>
</dbReference>
<dbReference type="InterPro" id="IPR036412">
    <property type="entry name" value="HAD-like_sf"/>
</dbReference>
<dbReference type="InterPro" id="IPR006357">
    <property type="entry name" value="HAD-SF_hydro_IIA"/>
</dbReference>
<dbReference type="Proteomes" id="UP001596408">
    <property type="component" value="Unassembled WGS sequence"/>
</dbReference>
<dbReference type="EMBL" id="JBHSXH010000015">
    <property type="protein sequence ID" value="MFC6825840.1"/>
    <property type="molecule type" value="Genomic_DNA"/>
</dbReference>
<dbReference type="PANTHER" id="PTHR19288:SF46">
    <property type="entry name" value="HALOACID DEHALOGENASE-LIKE HYDROLASE DOMAIN-CONTAINING PROTEIN 2"/>
    <property type="match status" value="1"/>
</dbReference>
<organism evidence="1 2">
    <name type="scientific">Halopelagius fulvigenes</name>
    <dbReference type="NCBI Taxonomy" id="1198324"/>
    <lineage>
        <taxon>Archaea</taxon>
        <taxon>Methanobacteriati</taxon>
        <taxon>Methanobacteriota</taxon>
        <taxon>Stenosarchaea group</taxon>
        <taxon>Halobacteria</taxon>
        <taxon>Halobacteriales</taxon>
        <taxon>Haloferacaceae</taxon>
    </lineage>
</organism>
<dbReference type="Pfam" id="PF13344">
    <property type="entry name" value="Hydrolase_6"/>
    <property type="match status" value="1"/>
</dbReference>
<dbReference type="PANTHER" id="PTHR19288">
    <property type="entry name" value="4-NITROPHENYLPHOSPHATASE-RELATED"/>
    <property type="match status" value="1"/>
</dbReference>
<protein>
    <submittedName>
        <fullName evidence="1">HAD-IIA family hydrolase</fullName>
    </submittedName>
</protein>
<evidence type="ECO:0000313" key="2">
    <source>
        <dbReference type="Proteomes" id="UP001596408"/>
    </source>
</evidence>
<gene>
    <name evidence="1" type="ORF">ACFQEV_12665</name>
</gene>
<name>A0ABD5TZL5_9EURY</name>
<dbReference type="NCBIfam" id="TIGR01460">
    <property type="entry name" value="HAD-SF-IIA"/>
    <property type="match status" value="1"/>
</dbReference>
<comment type="caution">
    <text evidence="1">The sequence shown here is derived from an EMBL/GenBank/DDBJ whole genome shotgun (WGS) entry which is preliminary data.</text>
</comment>
<evidence type="ECO:0000313" key="1">
    <source>
        <dbReference type="EMBL" id="MFC6825840.1"/>
    </source>
</evidence>
<dbReference type="Pfam" id="PF13242">
    <property type="entry name" value="Hydrolase_like"/>
    <property type="match status" value="1"/>
</dbReference>
<dbReference type="RefSeq" id="WP_379696538.1">
    <property type="nucleotide sequence ID" value="NZ_JBHSXH010000015.1"/>
</dbReference>
<accession>A0ABD5TZL5</accession>
<keyword evidence="2" id="KW-1185">Reference proteome</keyword>
<dbReference type="InterPro" id="IPR023214">
    <property type="entry name" value="HAD_sf"/>
</dbReference>
<dbReference type="AlphaFoldDB" id="A0ABD5TZL5"/>
<keyword evidence="1" id="KW-0378">Hydrolase</keyword>